<dbReference type="PRINTS" id="PR00990">
    <property type="entry name" value="RIBOKINASE"/>
</dbReference>
<evidence type="ECO:0000259" key="4">
    <source>
        <dbReference type="Pfam" id="PF00294"/>
    </source>
</evidence>
<protein>
    <submittedName>
        <fullName evidence="5">Carbohydrate kinase family protein</fullName>
    </submittedName>
</protein>
<dbReference type="OrthoDB" id="9808601at2"/>
<keyword evidence="1" id="KW-0808">Transferase</keyword>
<dbReference type="PANTHER" id="PTHR10584:SF157">
    <property type="entry name" value="SULFOFRUCTOSE KINASE"/>
    <property type="match status" value="1"/>
</dbReference>
<evidence type="ECO:0000256" key="2">
    <source>
        <dbReference type="ARBA" id="ARBA00022777"/>
    </source>
</evidence>
<dbReference type="InterPro" id="IPR011611">
    <property type="entry name" value="PfkB_dom"/>
</dbReference>
<comment type="caution">
    <text evidence="5">The sequence shown here is derived from an EMBL/GenBank/DDBJ whole genome shotgun (WGS) entry which is preliminary data.</text>
</comment>
<feature type="domain" description="Carbohydrate kinase PfkB" evidence="4">
    <location>
        <begin position="2"/>
        <end position="281"/>
    </location>
</feature>
<dbReference type="EMBL" id="SMKY01000170">
    <property type="protein sequence ID" value="TDD74291.1"/>
    <property type="molecule type" value="Genomic_DNA"/>
</dbReference>
<dbReference type="GO" id="GO:0006796">
    <property type="term" value="P:phosphate-containing compound metabolic process"/>
    <property type="evidence" value="ECO:0007669"/>
    <property type="project" value="UniProtKB-ARBA"/>
</dbReference>
<evidence type="ECO:0000313" key="5">
    <source>
        <dbReference type="EMBL" id="TDD74291.1"/>
    </source>
</evidence>
<gene>
    <name evidence="5" type="ORF">E1293_29705</name>
</gene>
<sequence>MIVFCGYANADLTVAVPVLPGPAARVQATGVRRGDGGMAANAAAAAARMGADARFAGVVGSDPLSTEFLRTLAADGVRTDWASRTGTLTTAVVLLTPDGERSIISQDDQVTTGHVADVARRARAAGADWLYLDGYRFPAAAAVLGGPGGPALVVDLDGCDGPQAMRAALDAAGHAVVGRAQAAAFLGGGAAAFAAAATAHRVNLVVTDGARGWTLFTPDGARHGGRAIEVTAVDVTGAGDCFAGAYCAELDRGASPPAAARVAAVAAGLSCTRPGARDGLPRREAVLAYIEANPTEPAPAEPAPEAASGLARSRGEELTCDEG</sequence>
<name>A0A4R5AND0_9ACTN</name>
<keyword evidence="6" id="KW-1185">Reference proteome</keyword>
<organism evidence="5 6">
    <name type="scientific">Actinomadura darangshiensis</name>
    <dbReference type="NCBI Taxonomy" id="705336"/>
    <lineage>
        <taxon>Bacteria</taxon>
        <taxon>Bacillati</taxon>
        <taxon>Actinomycetota</taxon>
        <taxon>Actinomycetes</taxon>
        <taxon>Streptosporangiales</taxon>
        <taxon>Thermomonosporaceae</taxon>
        <taxon>Actinomadura</taxon>
    </lineage>
</organism>
<dbReference type="AlphaFoldDB" id="A0A4R5AND0"/>
<keyword evidence="2 5" id="KW-0418">Kinase</keyword>
<feature type="region of interest" description="Disordered" evidence="3">
    <location>
        <begin position="293"/>
        <end position="323"/>
    </location>
</feature>
<dbReference type="SUPFAM" id="SSF53613">
    <property type="entry name" value="Ribokinase-like"/>
    <property type="match status" value="1"/>
</dbReference>
<evidence type="ECO:0000256" key="1">
    <source>
        <dbReference type="ARBA" id="ARBA00022679"/>
    </source>
</evidence>
<dbReference type="GO" id="GO:0016301">
    <property type="term" value="F:kinase activity"/>
    <property type="evidence" value="ECO:0007669"/>
    <property type="project" value="UniProtKB-KW"/>
</dbReference>
<dbReference type="Pfam" id="PF00294">
    <property type="entry name" value="PfkB"/>
    <property type="match status" value="1"/>
</dbReference>
<dbReference type="PANTHER" id="PTHR10584">
    <property type="entry name" value="SUGAR KINASE"/>
    <property type="match status" value="1"/>
</dbReference>
<dbReference type="RefSeq" id="WP_132200798.1">
    <property type="nucleotide sequence ID" value="NZ_SMKY01000170.1"/>
</dbReference>
<evidence type="ECO:0000256" key="3">
    <source>
        <dbReference type="SAM" id="MobiDB-lite"/>
    </source>
</evidence>
<accession>A0A4R5AND0</accession>
<dbReference type="Proteomes" id="UP000295578">
    <property type="component" value="Unassembled WGS sequence"/>
</dbReference>
<dbReference type="GO" id="GO:0005829">
    <property type="term" value="C:cytosol"/>
    <property type="evidence" value="ECO:0007669"/>
    <property type="project" value="TreeGrafter"/>
</dbReference>
<dbReference type="InterPro" id="IPR029056">
    <property type="entry name" value="Ribokinase-like"/>
</dbReference>
<dbReference type="InterPro" id="IPR002139">
    <property type="entry name" value="Ribo/fructo_kinase"/>
</dbReference>
<evidence type="ECO:0000313" key="6">
    <source>
        <dbReference type="Proteomes" id="UP000295578"/>
    </source>
</evidence>
<reference evidence="5 6" key="1">
    <citation type="submission" date="2019-03" db="EMBL/GenBank/DDBJ databases">
        <title>Draft genome sequences of novel Actinobacteria.</title>
        <authorList>
            <person name="Sahin N."/>
            <person name="Ay H."/>
            <person name="Saygin H."/>
        </authorList>
    </citation>
    <scope>NUCLEOTIDE SEQUENCE [LARGE SCALE GENOMIC DNA]</scope>
    <source>
        <strain evidence="5 6">DSM 45941</strain>
    </source>
</reference>
<dbReference type="Gene3D" id="3.40.1190.20">
    <property type="match status" value="1"/>
</dbReference>
<proteinExistence type="predicted"/>